<dbReference type="InterPro" id="IPR003593">
    <property type="entry name" value="AAA+_ATPase"/>
</dbReference>
<evidence type="ECO:0000256" key="4">
    <source>
        <dbReference type="ARBA" id="ARBA00022475"/>
    </source>
</evidence>
<evidence type="ECO:0000313" key="19">
    <source>
        <dbReference type="EMBL" id="SVA12989.1"/>
    </source>
</evidence>
<evidence type="ECO:0000256" key="9">
    <source>
        <dbReference type="ARBA" id="ARBA00022840"/>
    </source>
</evidence>
<evidence type="ECO:0000256" key="17">
    <source>
        <dbReference type="SAM" id="MobiDB-lite"/>
    </source>
</evidence>
<evidence type="ECO:0000256" key="12">
    <source>
        <dbReference type="ARBA" id="ARBA00037530"/>
    </source>
</evidence>
<dbReference type="GO" id="GO:0015833">
    <property type="term" value="P:peptide transport"/>
    <property type="evidence" value="ECO:0007669"/>
    <property type="project" value="InterPro"/>
</dbReference>
<dbReference type="InterPro" id="IPR017871">
    <property type="entry name" value="ABC_transporter-like_CS"/>
</dbReference>
<keyword evidence="7" id="KW-0547">Nucleotide-binding</keyword>
<dbReference type="Pfam" id="PF08352">
    <property type="entry name" value="oligo_HPY"/>
    <property type="match status" value="2"/>
</dbReference>
<comment type="similarity">
    <text evidence="13">Belongs to the ABC transporter superfamily. Glutathione importer (TC 3.A.1.5.11) family.</text>
</comment>
<dbReference type="EMBL" id="UINC01004255">
    <property type="protein sequence ID" value="SVA12989.1"/>
    <property type="molecule type" value="Genomic_DNA"/>
</dbReference>
<dbReference type="EC" id="7.4.2.10" evidence="14"/>
<keyword evidence="10" id="KW-1278">Translocase</keyword>
<keyword evidence="11" id="KW-0472">Membrane</keyword>
<dbReference type="GO" id="GO:0016887">
    <property type="term" value="F:ATP hydrolysis activity"/>
    <property type="evidence" value="ECO:0007669"/>
    <property type="project" value="InterPro"/>
</dbReference>
<dbReference type="CDD" id="cd03257">
    <property type="entry name" value="ABC_NikE_OppD_transporters"/>
    <property type="match status" value="2"/>
</dbReference>
<evidence type="ECO:0000256" key="1">
    <source>
        <dbReference type="ARBA" id="ARBA00004533"/>
    </source>
</evidence>
<dbReference type="Gene3D" id="3.40.50.300">
    <property type="entry name" value="P-loop containing nucleotide triphosphate hydrolases"/>
    <property type="match status" value="2"/>
</dbReference>
<protein>
    <recommendedName>
        <fullName evidence="15">Glutathione import ATP-binding protein GsiA</fullName>
        <ecNumber evidence="14">7.4.2.10</ecNumber>
    </recommendedName>
</protein>
<keyword evidence="5" id="KW-0997">Cell inner membrane</keyword>
<accession>A0A381TB71</accession>
<feature type="domain" description="ABC transporter" evidence="18">
    <location>
        <begin position="217"/>
        <end position="467"/>
    </location>
</feature>
<dbReference type="SUPFAM" id="SSF52540">
    <property type="entry name" value="P-loop containing nucleoside triphosphate hydrolases"/>
    <property type="match status" value="2"/>
</dbReference>
<comment type="function">
    <text evidence="12">Part of the ABC transporter complex GsiABCD involved in glutathione import. Responsible for energy coupling to the transport system.</text>
</comment>
<dbReference type="PANTHER" id="PTHR43776">
    <property type="entry name" value="TRANSPORT ATP-BINDING PROTEIN"/>
    <property type="match status" value="1"/>
</dbReference>
<keyword evidence="9" id="KW-0067">ATP-binding</keyword>
<dbReference type="SMART" id="SM00382">
    <property type="entry name" value="AAA"/>
    <property type="match status" value="1"/>
</dbReference>
<dbReference type="PANTHER" id="PTHR43776:SF15">
    <property type="entry name" value="GLUTATHIONE IMPORT ATP-BINDING PROTEIN GSIA"/>
    <property type="match status" value="1"/>
</dbReference>
<dbReference type="GO" id="GO:0005524">
    <property type="term" value="F:ATP binding"/>
    <property type="evidence" value="ECO:0007669"/>
    <property type="project" value="UniProtKB-KW"/>
</dbReference>
<dbReference type="InterPro" id="IPR027417">
    <property type="entry name" value="P-loop_NTPase"/>
</dbReference>
<dbReference type="InterPro" id="IPR013563">
    <property type="entry name" value="Oligopep_ABC_C"/>
</dbReference>
<keyword evidence="8" id="KW-0378">Hydrolase</keyword>
<evidence type="ECO:0000256" key="10">
    <source>
        <dbReference type="ARBA" id="ARBA00022967"/>
    </source>
</evidence>
<dbReference type="FunFam" id="3.40.50.300:FF:000016">
    <property type="entry name" value="Oligopeptide ABC transporter ATP-binding component"/>
    <property type="match status" value="1"/>
</dbReference>
<evidence type="ECO:0000259" key="18">
    <source>
        <dbReference type="PROSITE" id="PS50893"/>
    </source>
</evidence>
<name>A0A381TB71_9ZZZZ</name>
<evidence type="ECO:0000256" key="16">
    <source>
        <dbReference type="ARBA" id="ARBA00047640"/>
    </source>
</evidence>
<keyword evidence="6" id="KW-0677">Repeat</keyword>
<sequence length="519" mass="58482">MRKIRGNEIAMIFQEPMTSLNPTFSVGDQITEAIQLHQGLKGEESWKMAHDVLEQVRIPEARRRLRQYPYELSGGMRQRVMIAMALACRPLLLIADEPSTALDVTIQAQILSLIKELQEELGMAVLFITHDMGVVSEMADRVLIMNGGKKVEEGNIFELFKNPKDEYTKMLLKAVPRYGSMRGTSEPRRFSNESHPSYKTPRSNLVPLMGNEGENILDVKNLSKRFPVYSGIFRRVTGYIHAVEDVSLTLKRGKTLAIVGESGCGKSTLARTILRLYEPSTGKIYINGNEIQSLNIAQMKPIRKKIQIIFQDPFASLNPKLRVSTLLKEPLIAHGIKSISEMEDRATKLLHKVSLPSDVMQRFPHEFSGGERQRICIARALMLNPDIIVADEAVSALDVSVRAQILDLLMDLQQELNLSYLFISHDLAVVEQIAHKIAVMYCGRMVETGPRDSVCTEPSHFYTKRLMSSIPVADPGSRPKSRSLDFSELPSIIHQPGYQPEPMFWKEISPGHSILETYN</sequence>
<comment type="subcellular location">
    <subcellularLocation>
        <location evidence="1">Cell inner membrane</location>
    </subcellularLocation>
</comment>
<evidence type="ECO:0000256" key="13">
    <source>
        <dbReference type="ARBA" id="ARBA00038416"/>
    </source>
</evidence>
<evidence type="ECO:0000256" key="15">
    <source>
        <dbReference type="ARBA" id="ARBA00041187"/>
    </source>
</evidence>
<dbReference type="Pfam" id="PF00005">
    <property type="entry name" value="ABC_tran"/>
    <property type="match status" value="2"/>
</dbReference>
<dbReference type="PROSITE" id="PS00211">
    <property type="entry name" value="ABC_TRANSPORTER_1"/>
    <property type="match status" value="2"/>
</dbReference>
<evidence type="ECO:0000256" key="8">
    <source>
        <dbReference type="ARBA" id="ARBA00022801"/>
    </source>
</evidence>
<organism evidence="19">
    <name type="scientific">marine metagenome</name>
    <dbReference type="NCBI Taxonomy" id="408172"/>
    <lineage>
        <taxon>unclassified sequences</taxon>
        <taxon>metagenomes</taxon>
        <taxon>ecological metagenomes</taxon>
    </lineage>
</organism>
<dbReference type="GO" id="GO:0055085">
    <property type="term" value="P:transmembrane transport"/>
    <property type="evidence" value="ECO:0007669"/>
    <property type="project" value="UniProtKB-ARBA"/>
</dbReference>
<dbReference type="PROSITE" id="PS50893">
    <property type="entry name" value="ABC_TRANSPORTER_2"/>
    <property type="match status" value="2"/>
</dbReference>
<evidence type="ECO:0000256" key="6">
    <source>
        <dbReference type="ARBA" id="ARBA00022737"/>
    </source>
</evidence>
<evidence type="ECO:0000256" key="2">
    <source>
        <dbReference type="ARBA" id="ARBA00011469"/>
    </source>
</evidence>
<dbReference type="NCBIfam" id="NF008453">
    <property type="entry name" value="PRK11308.1"/>
    <property type="match status" value="2"/>
</dbReference>
<evidence type="ECO:0000256" key="11">
    <source>
        <dbReference type="ARBA" id="ARBA00023136"/>
    </source>
</evidence>
<reference evidence="19" key="1">
    <citation type="submission" date="2018-05" db="EMBL/GenBank/DDBJ databases">
        <authorList>
            <person name="Lanie J.A."/>
            <person name="Ng W.-L."/>
            <person name="Kazmierczak K.M."/>
            <person name="Andrzejewski T.M."/>
            <person name="Davidsen T.M."/>
            <person name="Wayne K.J."/>
            <person name="Tettelin H."/>
            <person name="Glass J.I."/>
            <person name="Rusch D."/>
            <person name="Podicherti R."/>
            <person name="Tsui H.-C.T."/>
            <person name="Winkler M.E."/>
        </authorList>
    </citation>
    <scope>NUCLEOTIDE SEQUENCE</scope>
</reference>
<evidence type="ECO:0000256" key="7">
    <source>
        <dbReference type="ARBA" id="ARBA00022741"/>
    </source>
</evidence>
<dbReference type="GO" id="GO:0005886">
    <property type="term" value="C:plasma membrane"/>
    <property type="evidence" value="ECO:0007669"/>
    <property type="project" value="UniProtKB-SubCell"/>
</dbReference>
<evidence type="ECO:0000256" key="3">
    <source>
        <dbReference type="ARBA" id="ARBA00022448"/>
    </source>
</evidence>
<dbReference type="AlphaFoldDB" id="A0A381TB71"/>
<evidence type="ECO:0000256" key="5">
    <source>
        <dbReference type="ARBA" id="ARBA00022519"/>
    </source>
</evidence>
<feature type="compositionally biased region" description="Polar residues" evidence="17">
    <location>
        <begin position="193"/>
        <end position="203"/>
    </location>
</feature>
<dbReference type="InterPro" id="IPR050319">
    <property type="entry name" value="ABC_transp_ATP-bind"/>
</dbReference>
<feature type="region of interest" description="Disordered" evidence="17">
    <location>
        <begin position="180"/>
        <end position="204"/>
    </location>
</feature>
<gene>
    <name evidence="19" type="ORF">METZ01_LOCUS65843</name>
</gene>
<feature type="domain" description="ABC transporter" evidence="18">
    <location>
        <begin position="4"/>
        <end position="172"/>
    </location>
</feature>
<proteinExistence type="inferred from homology"/>
<keyword evidence="3" id="KW-0813">Transport</keyword>
<evidence type="ECO:0000256" key="14">
    <source>
        <dbReference type="ARBA" id="ARBA00039050"/>
    </source>
</evidence>
<comment type="catalytic activity">
    <reaction evidence="16">
        <text>glutathione(out) + ATP + H2O = glutathione(in) + ADP + phosphate + H(+)</text>
        <dbReference type="Rhea" id="RHEA:29791"/>
        <dbReference type="ChEBI" id="CHEBI:15377"/>
        <dbReference type="ChEBI" id="CHEBI:15378"/>
        <dbReference type="ChEBI" id="CHEBI:30616"/>
        <dbReference type="ChEBI" id="CHEBI:43474"/>
        <dbReference type="ChEBI" id="CHEBI:57925"/>
        <dbReference type="ChEBI" id="CHEBI:456216"/>
        <dbReference type="EC" id="7.4.2.10"/>
    </reaction>
</comment>
<keyword evidence="4" id="KW-1003">Cell membrane</keyword>
<comment type="subunit">
    <text evidence="2">The complex is composed of two ATP-binding proteins (GsiA), two transmembrane proteins (GsiC and GsiD) and a solute-binding protein (GsiB).</text>
</comment>
<dbReference type="InterPro" id="IPR003439">
    <property type="entry name" value="ABC_transporter-like_ATP-bd"/>
</dbReference>